<organism evidence="4 5">
    <name type="scientific">Limosilactobacillus ingluviei DSM 15946</name>
    <dbReference type="NCBI Taxonomy" id="1423760"/>
    <lineage>
        <taxon>Bacteria</taxon>
        <taxon>Bacillati</taxon>
        <taxon>Bacillota</taxon>
        <taxon>Bacilli</taxon>
        <taxon>Lactobacillales</taxon>
        <taxon>Lactobacillaceae</taxon>
        <taxon>Limosilactobacillus</taxon>
    </lineage>
</organism>
<dbReference type="PANTHER" id="PTHR22916">
    <property type="entry name" value="GLYCOSYLTRANSFERASE"/>
    <property type="match status" value="1"/>
</dbReference>
<dbReference type="GO" id="GO:0016757">
    <property type="term" value="F:glycosyltransferase activity"/>
    <property type="evidence" value="ECO:0007669"/>
    <property type="project" value="UniProtKB-KW"/>
</dbReference>
<protein>
    <submittedName>
        <fullName evidence="4">Beta(1,4)galactosyltransferase epsj</fullName>
    </submittedName>
</protein>
<dbReference type="AlphaFoldDB" id="A0A0R1UMT0"/>
<dbReference type="InterPro" id="IPR029044">
    <property type="entry name" value="Nucleotide-diphossugar_trans"/>
</dbReference>
<keyword evidence="1 4" id="KW-0328">Glycosyltransferase</keyword>
<name>A0A0R1UMT0_9LACO</name>
<dbReference type="Proteomes" id="UP000050816">
    <property type="component" value="Unassembled WGS sequence"/>
</dbReference>
<proteinExistence type="predicted"/>
<dbReference type="PANTHER" id="PTHR22916:SF51">
    <property type="entry name" value="GLYCOSYLTRANSFERASE EPSH-RELATED"/>
    <property type="match status" value="1"/>
</dbReference>
<dbReference type="PATRIC" id="fig|1423760.3.peg.117"/>
<dbReference type="Pfam" id="PF00535">
    <property type="entry name" value="Glycos_transf_2"/>
    <property type="match status" value="1"/>
</dbReference>
<accession>A0A0R1UMT0</accession>
<evidence type="ECO:0000256" key="1">
    <source>
        <dbReference type="ARBA" id="ARBA00022676"/>
    </source>
</evidence>
<dbReference type="InterPro" id="IPR001173">
    <property type="entry name" value="Glyco_trans_2-like"/>
</dbReference>
<dbReference type="Gene3D" id="3.90.550.10">
    <property type="entry name" value="Spore Coat Polysaccharide Biosynthesis Protein SpsA, Chain A"/>
    <property type="match status" value="1"/>
</dbReference>
<evidence type="ECO:0000313" key="5">
    <source>
        <dbReference type="Proteomes" id="UP000050816"/>
    </source>
</evidence>
<dbReference type="CDD" id="cd00761">
    <property type="entry name" value="Glyco_tranf_GTA_type"/>
    <property type="match status" value="1"/>
</dbReference>
<feature type="domain" description="Glycosyltransferase 2-like" evidence="3">
    <location>
        <begin position="9"/>
        <end position="137"/>
    </location>
</feature>
<keyword evidence="2 4" id="KW-0808">Transferase</keyword>
<comment type="caution">
    <text evidence="4">The sequence shown here is derived from an EMBL/GenBank/DDBJ whole genome shotgun (WGS) entry which is preliminary data.</text>
</comment>
<evidence type="ECO:0000256" key="2">
    <source>
        <dbReference type="ARBA" id="ARBA00022679"/>
    </source>
</evidence>
<dbReference type="SUPFAM" id="SSF53448">
    <property type="entry name" value="Nucleotide-diphospho-sugar transferases"/>
    <property type="match status" value="1"/>
</dbReference>
<reference evidence="4 5" key="1">
    <citation type="journal article" date="2015" name="Genome Announc.">
        <title>Expanding the biotechnology potential of lactobacilli through comparative genomics of 213 strains and associated genera.</title>
        <authorList>
            <person name="Sun Z."/>
            <person name="Harris H.M."/>
            <person name="McCann A."/>
            <person name="Guo C."/>
            <person name="Argimon S."/>
            <person name="Zhang W."/>
            <person name="Yang X."/>
            <person name="Jeffery I.B."/>
            <person name="Cooney J.C."/>
            <person name="Kagawa T.F."/>
            <person name="Liu W."/>
            <person name="Song Y."/>
            <person name="Salvetti E."/>
            <person name="Wrobel A."/>
            <person name="Rasinkangas P."/>
            <person name="Parkhill J."/>
            <person name="Rea M.C."/>
            <person name="O'Sullivan O."/>
            <person name="Ritari J."/>
            <person name="Douillard F.P."/>
            <person name="Paul Ross R."/>
            <person name="Yang R."/>
            <person name="Briner A.E."/>
            <person name="Felis G.E."/>
            <person name="de Vos W.M."/>
            <person name="Barrangou R."/>
            <person name="Klaenhammer T.R."/>
            <person name="Caufield P.W."/>
            <person name="Cui Y."/>
            <person name="Zhang H."/>
            <person name="O'Toole P.W."/>
        </authorList>
    </citation>
    <scope>NUCLEOTIDE SEQUENCE [LARGE SCALE GENOMIC DNA]</scope>
    <source>
        <strain evidence="4 5">DSM 15946</strain>
    </source>
</reference>
<sequence length="316" mass="36269">MMTEQALVSVVVPVYNMEAYLAKCIDSLLNQTYRKIEIILVNDGSKDQSLEICQQYAKADQRVKVINKKNGGLSDTRNVGIRQANGQYLMFVDSDDYVTEDFCEVAVTNIEKYSADICCTGYFGVENGDVTKETAGFKEGLISKEQAMQLTIEDSHAWDKIYRSTLFAQLEYPVGKVYEDTYLTYQLFEKAEKIAYVPKATYYYVNRETSIVSEMSPKNIADQFDSSNEQYKFFQAKYPAVAAGMAEFMLVRALRYCTYCPKNYNRALYEQAYQIIKTSPVDPATLDRRYQVTMKLFRFSAPLALAIFKLRKLTNR</sequence>
<dbReference type="EMBL" id="AZFK01000010">
    <property type="protein sequence ID" value="KRL92146.1"/>
    <property type="molecule type" value="Genomic_DNA"/>
</dbReference>
<gene>
    <name evidence="4" type="ORF">FC43_GL000103</name>
</gene>
<evidence type="ECO:0000313" key="4">
    <source>
        <dbReference type="EMBL" id="KRL92146.1"/>
    </source>
</evidence>
<evidence type="ECO:0000259" key="3">
    <source>
        <dbReference type="Pfam" id="PF00535"/>
    </source>
</evidence>